<evidence type="ECO:0000259" key="5">
    <source>
        <dbReference type="PROSITE" id="PS50893"/>
    </source>
</evidence>
<evidence type="ECO:0000256" key="3">
    <source>
        <dbReference type="ARBA" id="ARBA00022741"/>
    </source>
</evidence>
<evidence type="ECO:0000256" key="4">
    <source>
        <dbReference type="ARBA" id="ARBA00022840"/>
    </source>
</evidence>
<dbReference type="GO" id="GO:0016887">
    <property type="term" value="F:ATP hydrolysis activity"/>
    <property type="evidence" value="ECO:0007669"/>
    <property type="project" value="InterPro"/>
</dbReference>
<dbReference type="RefSeq" id="WP_054873527.1">
    <property type="nucleotide sequence ID" value="NZ_LKET01000016.1"/>
</dbReference>
<feature type="domain" description="ABC transporter" evidence="5">
    <location>
        <begin position="3"/>
        <end position="200"/>
    </location>
</feature>
<keyword evidence="6" id="KW-0378">Hydrolase</keyword>
<dbReference type="PANTHER" id="PTHR43776:SF7">
    <property type="entry name" value="D,D-DIPEPTIDE TRANSPORT ATP-BINDING PROTEIN DDPF-RELATED"/>
    <property type="match status" value="1"/>
</dbReference>
<dbReference type="InterPro" id="IPR017871">
    <property type="entry name" value="ABC_transporter-like_CS"/>
</dbReference>
<dbReference type="Gene3D" id="3.40.50.300">
    <property type="entry name" value="P-loop containing nucleotide triphosphate hydrolases"/>
    <property type="match status" value="1"/>
</dbReference>
<dbReference type="InterPro" id="IPR050319">
    <property type="entry name" value="ABC_transp_ATP-bind"/>
</dbReference>
<proteinExistence type="inferred from homology"/>
<keyword evidence="3" id="KW-0547">Nucleotide-binding</keyword>
<dbReference type="AlphaFoldDB" id="A0A0P8X547"/>
<dbReference type="Pfam" id="PF00005">
    <property type="entry name" value="ABC_tran"/>
    <property type="match status" value="1"/>
</dbReference>
<dbReference type="EC" id="3.6.3.24" evidence="6"/>
<protein>
    <submittedName>
        <fullName evidence="6">Nickel import ATP-binding protein NikE</fullName>
        <ecNumber evidence="6">3.6.3.24</ecNumber>
    </submittedName>
</protein>
<dbReference type="PATRIC" id="fig|36849.3.peg.409"/>
<dbReference type="InterPro" id="IPR027417">
    <property type="entry name" value="P-loop_NTPase"/>
</dbReference>
<dbReference type="GO" id="GO:0005524">
    <property type="term" value="F:ATP binding"/>
    <property type="evidence" value="ECO:0007669"/>
    <property type="project" value="UniProtKB-KW"/>
</dbReference>
<dbReference type="PROSITE" id="PS50893">
    <property type="entry name" value="ABC_TRANSPORTER_2"/>
    <property type="match status" value="1"/>
</dbReference>
<keyword evidence="7" id="KW-1185">Reference proteome</keyword>
<evidence type="ECO:0000313" key="6">
    <source>
        <dbReference type="EMBL" id="KPU45910.1"/>
    </source>
</evidence>
<dbReference type="InterPro" id="IPR003593">
    <property type="entry name" value="AAA+_ATPase"/>
</dbReference>
<keyword evidence="2" id="KW-0813">Transport</keyword>
<sequence length="200" mass="22355">MLLEAKNISFGYSPDNIIINSVNFGVDKGERVALVGPSGCGKSTLSQLLAGYLEPISGQILFEGKPLPQKGYCPVQLIYQHPEKAVNPRWKLGQTLNEAWTPDDSFLSDMGIEKEWLNRYPTELSGGELQRFCIARALGPGTKFIIADEMSTMLDMITQAQIWELMLKIIQKRNLGLLVITHSLDLAQRICSRVVNFEEL</sequence>
<keyword evidence="4 6" id="KW-0067">ATP-binding</keyword>
<dbReference type="OrthoDB" id="9806285at2"/>
<dbReference type="PROSITE" id="PS00211">
    <property type="entry name" value="ABC_TRANSPORTER_1"/>
    <property type="match status" value="1"/>
</dbReference>
<comment type="similarity">
    <text evidence="1">Belongs to the ABC transporter superfamily.</text>
</comment>
<dbReference type="PANTHER" id="PTHR43776">
    <property type="entry name" value="TRANSPORT ATP-BINDING PROTEIN"/>
    <property type="match status" value="1"/>
</dbReference>
<dbReference type="InterPro" id="IPR003439">
    <property type="entry name" value="ABC_transporter-like_ATP-bd"/>
</dbReference>
<organism evidence="6 7">
    <name type="scientific">Oxobacter pfennigii</name>
    <dbReference type="NCBI Taxonomy" id="36849"/>
    <lineage>
        <taxon>Bacteria</taxon>
        <taxon>Bacillati</taxon>
        <taxon>Bacillota</taxon>
        <taxon>Clostridia</taxon>
        <taxon>Eubacteriales</taxon>
        <taxon>Clostridiaceae</taxon>
        <taxon>Oxobacter</taxon>
    </lineage>
</organism>
<dbReference type="SMART" id="SM00382">
    <property type="entry name" value="AAA"/>
    <property type="match status" value="1"/>
</dbReference>
<comment type="caution">
    <text evidence="6">The sequence shown here is derived from an EMBL/GenBank/DDBJ whole genome shotgun (WGS) entry which is preliminary data.</text>
</comment>
<evidence type="ECO:0000256" key="2">
    <source>
        <dbReference type="ARBA" id="ARBA00022448"/>
    </source>
</evidence>
<accession>A0A0P8X547</accession>
<dbReference type="GO" id="GO:0055085">
    <property type="term" value="P:transmembrane transport"/>
    <property type="evidence" value="ECO:0007669"/>
    <property type="project" value="UniProtKB-ARBA"/>
</dbReference>
<evidence type="ECO:0000313" key="7">
    <source>
        <dbReference type="Proteomes" id="UP000050326"/>
    </source>
</evidence>
<dbReference type="EMBL" id="LKET01000016">
    <property type="protein sequence ID" value="KPU45910.1"/>
    <property type="molecule type" value="Genomic_DNA"/>
</dbReference>
<reference evidence="6 7" key="1">
    <citation type="submission" date="2015-09" db="EMBL/GenBank/DDBJ databases">
        <title>Genome sequence of Oxobacter pfennigii DSM 3222.</title>
        <authorList>
            <person name="Poehlein A."/>
            <person name="Bengelsdorf F.R."/>
            <person name="Schiel-Bengelsdorf B."/>
            <person name="Duerre P."/>
            <person name="Daniel R."/>
        </authorList>
    </citation>
    <scope>NUCLEOTIDE SEQUENCE [LARGE SCALE GENOMIC DNA]</scope>
    <source>
        <strain evidence="6 7">DSM 3222</strain>
    </source>
</reference>
<dbReference type="STRING" id="36849.OXPF_03780"/>
<dbReference type="Proteomes" id="UP000050326">
    <property type="component" value="Unassembled WGS sequence"/>
</dbReference>
<name>A0A0P8X547_9CLOT</name>
<evidence type="ECO:0000256" key="1">
    <source>
        <dbReference type="ARBA" id="ARBA00005417"/>
    </source>
</evidence>
<dbReference type="SUPFAM" id="SSF52540">
    <property type="entry name" value="P-loop containing nucleoside triphosphate hydrolases"/>
    <property type="match status" value="1"/>
</dbReference>
<gene>
    <name evidence="6" type="primary">nikE_1</name>
    <name evidence="6" type="ORF">OXPF_03780</name>
</gene>